<evidence type="ECO:0000313" key="2">
    <source>
        <dbReference type="EMBL" id="GDY65508.1"/>
    </source>
</evidence>
<name>A0A4D4M122_STRAX</name>
<dbReference type="Proteomes" id="UP000302139">
    <property type="component" value="Unassembled WGS sequence"/>
</dbReference>
<feature type="compositionally biased region" description="Low complexity" evidence="1">
    <location>
        <begin position="61"/>
        <end position="76"/>
    </location>
</feature>
<comment type="caution">
    <text evidence="2">The sequence shown here is derived from an EMBL/GenBank/DDBJ whole genome shotgun (WGS) entry which is preliminary data.</text>
</comment>
<proteinExistence type="predicted"/>
<sequence>MSGAAPSLQLHAMGAAVVGLRTPVSEMVTPASTLKSWDLPLPVAPAMATTVCSPDSRRRATASSSTRPASASVRLSSRVRDSPTSSRRASNRDLNDPSYARGSGGWTALLLVSRRAATSCCPSAVSDTRRAISPSPQGSPDSVESAGSVDSVRPDASASAADGGGKPRFTRV</sequence>
<feature type="region of interest" description="Disordered" evidence="1">
    <location>
        <begin position="52"/>
        <end position="104"/>
    </location>
</feature>
<organism evidence="2 3">
    <name type="scientific">Streptomyces avermitilis</name>
    <dbReference type="NCBI Taxonomy" id="33903"/>
    <lineage>
        <taxon>Bacteria</taxon>
        <taxon>Bacillati</taxon>
        <taxon>Actinomycetota</taxon>
        <taxon>Actinomycetes</taxon>
        <taxon>Kitasatosporales</taxon>
        <taxon>Streptomycetaceae</taxon>
        <taxon>Streptomyces</taxon>
    </lineage>
</organism>
<gene>
    <name evidence="2" type="ORF">SAV14893_049010</name>
</gene>
<evidence type="ECO:0000313" key="3">
    <source>
        <dbReference type="Proteomes" id="UP000302139"/>
    </source>
</evidence>
<feature type="region of interest" description="Disordered" evidence="1">
    <location>
        <begin position="122"/>
        <end position="172"/>
    </location>
</feature>
<evidence type="ECO:0000256" key="1">
    <source>
        <dbReference type="SAM" id="MobiDB-lite"/>
    </source>
</evidence>
<dbReference type="AlphaFoldDB" id="A0A4D4M122"/>
<reference evidence="2 3" key="1">
    <citation type="submission" date="2019-04" db="EMBL/GenBank/DDBJ databases">
        <title>Draft genome sequences of Streptomyces avermitilis NBRC 14893.</title>
        <authorList>
            <person name="Komaki H."/>
            <person name="Tamura T."/>
            <person name="Hosoyama A."/>
        </authorList>
    </citation>
    <scope>NUCLEOTIDE SEQUENCE [LARGE SCALE GENOMIC DNA]</scope>
    <source>
        <strain evidence="2 3">NBRC 14893</strain>
    </source>
</reference>
<accession>A0A4D4M122</accession>
<protein>
    <submittedName>
        <fullName evidence="2">Uncharacterized protein</fullName>
    </submittedName>
</protein>
<dbReference type="EMBL" id="BJHX01000001">
    <property type="protein sequence ID" value="GDY65508.1"/>
    <property type="molecule type" value="Genomic_DNA"/>
</dbReference>